<feature type="domain" description="DnaJ homologue subfamily C GRV2/DNAJC13 N-terminal" evidence="2">
    <location>
        <begin position="96"/>
        <end position="181"/>
    </location>
</feature>
<sequence>MPAKNHVESKVQHTVASPLFAKTVLGTSGGRALPHFSFEFDQPRRQSTATSNVSGADGSVGTKRNRFVKYANNAGDFGGGAFEIRLGEAREKGEHWREIVKAVLRTHESPELVWRAPMRAELYSALQGEIEAYERRRRHMVENKIVQSGERIPLWHHEMFHVRYASLDKELVVNNYFVEYLIPCVADLTNTYEIAEPVILAWHLFDRLAVEDDEKWTIVCARCLRLIVRRYAMLFHGQIPAHYVLLLLHDHMNHSPAFVRECFLLLSAAVVTSRNIRSARLGQLGTTVARTVADVLADPALLASLSTPLDSVDEVDEDTSVRFVDPEDEAVVVVNQRDEMLRAGISVLLVITRSDKSVLQLLRPKRIFLCRLIAVETLDHVTITRIFFLLKQLELLDNNDGYSTPSEAATISSCTSLTLYPLVSTEPRLSSTVDGSWRSLTLVYALLASCDPKGMGMCVATAEFLKKHCAEPPTVCSEVELTDTQSMTSSSDFNTMLYKAVGFGGCGMWLLLLSVNSNNFTSIFNAFQVRAADVSWGTEQRERLLRYLKLNYVDVSEKEPTPSWKSVVDSDANRRYEVDDIFIGNIFLRSYVEGDGEFLGKWTPAMFSESIYALFAALAVVGCTESEHVGTESVGLSSSHPQQSLLSQCSSSKRSCAAEPWEVRVLILKALARLVPSCCAEIKIKSEFYESLLAPLRRSMLSEADQLYGVLSLELFVSILSTPEKCGLTIGTCRLFLEERGLHVLADSLERMRRPAYQHALQTVAVFGPHRRNNQSNQNMARVLLHRLTEVLLTLANQEEAGIRVIRRNPEVVTALIELASREIIIQYANIDAASVCLSCLCGMCRYIGLRALVVNAGGILSLLDIVTSCPVGCSDEAGIPESQASDTRSESDTSCAEDDEKERANDKHTRDRKKVDNQRSEIGSSAGEMQRIALRFFGAIRSAALVLRACLEPIDASAPGLATQLLYQLLTPSLVRVLRSSPDRFILALQATEDIDTATLIWTVNMRQRLQKCTTRELAKVQAAAVTKTWPRWNPDHLIAADSFRYQYPELSSALVLHDVYLAKFVATPVNEIDLRDIDIASFSEALLISIQSHENVLRILRERGSSDHTKEAAVRLMRQTLDKLVRWHPQHNLEVDGSSGALRPLNLRAVSSDMASPANTYSLDMQTTAAGSWSSLTNEHDWDSLRFQRCSLSEIDDLTV</sequence>
<dbReference type="EMBL" id="ABWE02004282">
    <property type="status" value="NOT_ANNOTATED_CDS"/>
    <property type="molecule type" value="Genomic_DNA"/>
</dbReference>
<organism evidence="3 4">
    <name type="scientific">Hyaloperonospora arabidopsidis (strain Emoy2)</name>
    <name type="common">Downy mildew agent</name>
    <name type="synonym">Peronospora arabidopsidis</name>
    <dbReference type="NCBI Taxonomy" id="559515"/>
    <lineage>
        <taxon>Eukaryota</taxon>
        <taxon>Sar</taxon>
        <taxon>Stramenopiles</taxon>
        <taxon>Oomycota</taxon>
        <taxon>Peronosporomycetes</taxon>
        <taxon>Peronosporales</taxon>
        <taxon>Peronosporaceae</taxon>
        <taxon>Hyaloperonospora</taxon>
    </lineage>
</organism>
<dbReference type="AlphaFoldDB" id="M4C5N9"/>
<dbReference type="PANTHER" id="PTHR36983:SF2">
    <property type="entry name" value="DNAJ HOMOLOG SUBFAMILY C MEMBER 13"/>
    <property type="match status" value="1"/>
</dbReference>
<accession>M4C5N9</accession>
<protein>
    <recommendedName>
        <fullName evidence="2">DnaJ homologue subfamily C GRV2/DNAJC13 N-terminal domain-containing protein</fullName>
    </recommendedName>
</protein>
<evidence type="ECO:0000256" key="1">
    <source>
        <dbReference type="SAM" id="MobiDB-lite"/>
    </source>
</evidence>
<dbReference type="InterPro" id="IPR044978">
    <property type="entry name" value="GRV2/DNAJC13"/>
</dbReference>
<reference evidence="3" key="2">
    <citation type="submission" date="2015-06" db="UniProtKB">
        <authorList>
            <consortium name="EnsemblProtists"/>
        </authorList>
    </citation>
    <scope>IDENTIFICATION</scope>
    <source>
        <strain evidence="3">Emoy2</strain>
    </source>
</reference>
<dbReference type="Proteomes" id="UP000011713">
    <property type="component" value="Unassembled WGS sequence"/>
</dbReference>
<dbReference type="eggNOG" id="ENOG502QZKA">
    <property type="taxonomic scope" value="Eukaryota"/>
</dbReference>
<dbReference type="GO" id="GO:2000641">
    <property type="term" value="P:regulation of early endosome to late endosome transport"/>
    <property type="evidence" value="ECO:0007669"/>
    <property type="project" value="InterPro"/>
</dbReference>
<dbReference type="InterPro" id="IPR045802">
    <property type="entry name" value="GRV2/DNAJC13_N"/>
</dbReference>
<dbReference type="GO" id="GO:0010008">
    <property type="term" value="C:endosome membrane"/>
    <property type="evidence" value="ECO:0007669"/>
    <property type="project" value="TreeGrafter"/>
</dbReference>
<dbReference type="HOGENOM" id="CLU_265874_0_0_1"/>
<evidence type="ECO:0000313" key="3">
    <source>
        <dbReference type="EnsemblProtists" id="HpaP814416"/>
    </source>
</evidence>
<dbReference type="OMA" id="FRYQYPE"/>
<keyword evidence="4" id="KW-1185">Reference proteome</keyword>
<evidence type="ECO:0000259" key="2">
    <source>
        <dbReference type="Pfam" id="PF19432"/>
    </source>
</evidence>
<dbReference type="InParanoid" id="M4C5N9"/>
<dbReference type="PANTHER" id="PTHR36983">
    <property type="entry name" value="DNAJ HOMOLOG SUBFAMILY C MEMBER 13"/>
    <property type="match status" value="1"/>
</dbReference>
<dbReference type="VEuPathDB" id="FungiDB:HpaG814416"/>
<evidence type="ECO:0000313" key="4">
    <source>
        <dbReference type="Proteomes" id="UP000011713"/>
    </source>
</evidence>
<reference evidence="4" key="1">
    <citation type="journal article" date="2010" name="Science">
        <title>Signatures of adaptation to obligate biotrophy in the Hyaloperonospora arabidopsidis genome.</title>
        <authorList>
            <person name="Baxter L."/>
            <person name="Tripathy S."/>
            <person name="Ishaque N."/>
            <person name="Boot N."/>
            <person name="Cabral A."/>
            <person name="Kemen E."/>
            <person name="Thines M."/>
            <person name="Ah-Fong A."/>
            <person name="Anderson R."/>
            <person name="Badejoko W."/>
            <person name="Bittner-Eddy P."/>
            <person name="Boore J.L."/>
            <person name="Chibucos M.C."/>
            <person name="Coates M."/>
            <person name="Dehal P."/>
            <person name="Delehaunty K."/>
            <person name="Dong S."/>
            <person name="Downton P."/>
            <person name="Dumas B."/>
            <person name="Fabro G."/>
            <person name="Fronick C."/>
            <person name="Fuerstenberg S.I."/>
            <person name="Fulton L."/>
            <person name="Gaulin E."/>
            <person name="Govers F."/>
            <person name="Hughes L."/>
            <person name="Humphray S."/>
            <person name="Jiang R.H."/>
            <person name="Judelson H."/>
            <person name="Kamoun S."/>
            <person name="Kyung K."/>
            <person name="Meijer H."/>
            <person name="Minx P."/>
            <person name="Morris P."/>
            <person name="Nelson J."/>
            <person name="Phuntumart V."/>
            <person name="Qutob D."/>
            <person name="Rehmany A."/>
            <person name="Rougon-Cardoso A."/>
            <person name="Ryden P."/>
            <person name="Torto-Alalibo T."/>
            <person name="Studholme D."/>
            <person name="Wang Y."/>
            <person name="Win J."/>
            <person name="Wood J."/>
            <person name="Clifton S.W."/>
            <person name="Rogers J."/>
            <person name="Van den Ackerveken G."/>
            <person name="Jones J.D."/>
            <person name="McDowell J.M."/>
            <person name="Beynon J."/>
            <person name="Tyler B.M."/>
        </authorList>
    </citation>
    <scope>NUCLEOTIDE SEQUENCE [LARGE SCALE GENOMIC DNA]</scope>
    <source>
        <strain evidence="4">Emoy2</strain>
    </source>
</reference>
<dbReference type="EnsemblProtists" id="HpaT814416">
    <property type="protein sequence ID" value="HpaP814416"/>
    <property type="gene ID" value="HpaG814416"/>
</dbReference>
<dbReference type="GO" id="GO:0007032">
    <property type="term" value="P:endosome organization"/>
    <property type="evidence" value="ECO:0007669"/>
    <property type="project" value="InterPro"/>
</dbReference>
<feature type="compositionally biased region" description="Basic and acidic residues" evidence="1">
    <location>
        <begin position="902"/>
        <end position="920"/>
    </location>
</feature>
<feature type="region of interest" description="Disordered" evidence="1">
    <location>
        <begin position="878"/>
        <end position="922"/>
    </location>
</feature>
<name>M4C5N9_HYAAE</name>
<proteinExistence type="predicted"/>
<dbReference type="Pfam" id="PF19432">
    <property type="entry name" value="RME-8_N"/>
    <property type="match status" value="1"/>
</dbReference>
<dbReference type="GO" id="GO:0006898">
    <property type="term" value="P:receptor-mediated endocytosis"/>
    <property type="evidence" value="ECO:0007669"/>
    <property type="project" value="TreeGrafter"/>
</dbReference>